<dbReference type="Proteomes" id="UP000649799">
    <property type="component" value="Unassembled WGS sequence"/>
</dbReference>
<proteinExistence type="predicted"/>
<reference evidence="2 3" key="1">
    <citation type="submission" date="2020-03" db="EMBL/GenBank/DDBJ databases">
        <title>Cyclobacterium plantarum sp. nov., a marine bacterium isolated from a coastal-marine wetland.</title>
        <authorList>
            <person name="Sanchez-Porro C."/>
            <person name="Ventosa A."/>
            <person name="Amoozegar M."/>
        </authorList>
    </citation>
    <scope>NUCLEOTIDE SEQUENCE [LARGE SCALE GENOMIC DNA]</scope>
    <source>
        <strain evidence="2 3">GBPx2</strain>
    </source>
</reference>
<name>A0ABX0H8C7_9BACT</name>
<sequence length="83" mass="9601">MRSIHLLAIQLHTLLDINTIGNVVNEKLKRNDKPKGERQFRQKLGPLKKDHYRMENFITFRSTALPAATSLLFMTFAVLYAES</sequence>
<accession>A0ABX0H8C7</accession>
<gene>
    <name evidence="2" type="ORF">G9Q97_06575</name>
</gene>
<keyword evidence="1" id="KW-1133">Transmembrane helix</keyword>
<keyword evidence="1" id="KW-0472">Membrane</keyword>
<protein>
    <submittedName>
        <fullName evidence="2">Uncharacterized protein</fullName>
    </submittedName>
</protein>
<organism evidence="2 3">
    <name type="scientific">Cyclobacterium plantarum</name>
    <dbReference type="NCBI Taxonomy" id="2716263"/>
    <lineage>
        <taxon>Bacteria</taxon>
        <taxon>Pseudomonadati</taxon>
        <taxon>Bacteroidota</taxon>
        <taxon>Cytophagia</taxon>
        <taxon>Cytophagales</taxon>
        <taxon>Cyclobacteriaceae</taxon>
        <taxon>Cyclobacterium</taxon>
    </lineage>
</organism>
<evidence type="ECO:0000313" key="3">
    <source>
        <dbReference type="Proteomes" id="UP000649799"/>
    </source>
</evidence>
<comment type="caution">
    <text evidence="2">The sequence shown here is derived from an EMBL/GenBank/DDBJ whole genome shotgun (WGS) entry which is preliminary data.</text>
</comment>
<keyword evidence="3" id="KW-1185">Reference proteome</keyword>
<evidence type="ECO:0000256" key="1">
    <source>
        <dbReference type="SAM" id="Phobius"/>
    </source>
</evidence>
<evidence type="ECO:0000313" key="2">
    <source>
        <dbReference type="EMBL" id="NHE56476.1"/>
    </source>
</evidence>
<feature type="transmembrane region" description="Helical" evidence="1">
    <location>
        <begin position="58"/>
        <end position="81"/>
    </location>
</feature>
<dbReference type="EMBL" id="JAANYN010000002">
    <property type="protein sequence ID" value="NHE56476.1"/>
    <property type="molecule type" value="Genomic_DNA"/>
</dbReference>
<dbReference type="RefSeq" id="WP_166144351.1">
    <property type="nucleotide sequence ID" value="NZ_JAANYN010000002.1"/>
</dbReference>
<keyword evidence="1" id="KW-0812">Transmembrane</keyword>